<organism evidence="5 6">
    <name type="scientific">Caldovatus sediminis</name>
    <dbReference type="NCBI Taxonomy" id="2041189"/>
    <lineage>
        <taxon>Bacteria</taxon>
        <taxon>Pseudomonadati</taxon>
        <taxon>Pseudomonadota</taxon>
        <taxon>Alphaproteobacteria</taxon>
        <taxon>Acetobacterales</taxon>
        <taxon>Roseomonadaceae</taxon>
        <taxon>Caldovatus</taxon>
    </lineage>
</organism>
<evidence type="ECO:0000313" key="5">
    <source>
        <dbReference type="EMBL" id="GGG30859.1"/>
    </source>
</evidence>
<accession>A0A8J3EC23</accession>
<evidence type="ECO:0000259" key="4">
    <source>
        <dbReference type="Pfam" id="PF01464"/>
    </source>
</evidence>
<reference evidence="5 6" key="1">
    <citation type="journal article" date="2014" name="Int. J. Syst. Evol. Microbiol.">
        <title>Complete genome sequence of Corynebacterium casei LMG S-19264T (=DSM 44701T), isolated from a smear-ripened cheese.</title>
        <authorList>
            <consortium name="US DOE Joint Genome Institute (JGI-PGF)"/>
            <person name="Walter F."/>
            <person name="Albersmeier A."/>
            <person name="Kalinowski J."/>
            <person name="Ruckert C."/>
        </authorList>
    </citation>
    <scope>NUCLEOTIDE SEQUENCE [LARGE SCALE GENOMIC DNA]</scope>
    <source>
        <strain evidence="5 6">CGMCC 1.16330</strain>
    </source>
</reference>
<evidence type="ECO:0000313" key="6">
    <source>
        <dbReference type="Proteomes" id="UP000597507"/>
    </source>
</evidence>
<dbReference type="PANTHER" id="PTHR37423:SF2">
    <property type="entry name" value="MEMBRANE-BOUND LYTIC MUREIN TRANSGLYCOSYLASE C"/>
    <property type="match status" value="1"/>
</dbReference>
<dbReference type="EMBL" id="BMKS01000004">
    <property type="protein sequence ID" value="GGG30859.1"/>
    <property type="molecule type" value="Genomic_DNA"/>
</dbReference>
<keyword evidence="3" id="KW-0472">Membrane</keyword>
<sequence length="250" mass="27492">MDDFLFQAMAIRLFYAGVGLILAVLFLRWLDWTLGVRFGAMLRAVIGTHPVAAALYYAGRFLAVCLLIGLLVGCAAAQAGPPFADRYDPTIRRAVERYWPDYPDWLAWKAQLYQESRLDPRAVSPAGAAGLAQFMPGTWREVARELRLPPGASPHQDIAIEAGAYYMAKLRRAWSAPRPQGERHTLAQASYNAGLGSILRAQSLCAGGRDWPAIAPCLPRVTGERNARETATYVARIAHWRRLLAAAGEG</sequence>
<feature type="transmembrane region" description="Helical" evidence="3">
    <location>
        <begin position="61"/>
        <end position="84"/>
    </location>
</feature>
<keyword evidence="6" id="KW-1185">Reference proteome</keyword>
<dbReference type="PANTHER" id="PTHR37423">
    <property type="entry name" value="SOLUBLE LYTIC MUREIN TRANSGLYCOSYLASE-RELATED"/>
    <property type="match status" value="1"/>
</dbReference>
<dbReference type="Pfam" id="PF01464">
    <property type="entry name" value="SLT"/>
    <property type="match status" value="1"/>
</dbReference>
<proteinExistence type="inferred from homology"/>
<feature type="domain" description="Transglycosylase SLT" evidence="4">
    <location>
        <begin position="113"/>
        <end position="203"/>
    </location>
</feature>
<dbReference type="InterPro" id="IPR008258">
    <property type="entry name" value="Transglycosylase_SLT_dom_1"/>
</dbReference>
<keyword evidence="3" id="KW-0812">Transmembrane</keyword>
<gene>
    <name evidence="5" type="ORF">GCM10010964_18470</name>
</gene>
<keyword evidence="3" id="KW-1133">Transmembrane helix</keyword>
<dbReference type="Gene3D" id="1.10.530.10">
    <property type="match status" value="1"/>
</dbReference>
<comment type="similarity">
    <text evidence="1">Belongs to the transglycosylase Slt family.</text>
</comment>
<dbReference type="InterPro" id="IPR023346">
    <property type="entry name" value="Lysozyme-like_dom_sf"/>
</dbReference>
<name>A0A8J3EC23_9PROT</name>
<comment type="caution">
    <text evidence="5">The sequence shown here is derived from an EMBL/GenBank/DDBJ whole genome shotgun (WGS) entry which is preliminary data.</text>
</comment>
<feature type="transmembrane region" description="Helical" evidence="3">
    <location>
        <begin position="6"/>
        <end position="27"/>
    </location>
</feature>
<dbReference type="Proteomes" id="UP000597507">
    <property type="component" value="Unassembled WGS sequence"/>
</dbReference>
<dbReference type="AlphaFoldDB" id="A0A8J3EC23"/>
<dbReference type="SUPFAM" id="SSF53955">
    <property type="entry name" value="Lysozyme-like"/>
    <property type="match status" value="1"/>
</dbReference>
<evidence type="ECO:0000256" key="2">
    <source>
        <dbReference type="ARBA" id="ARBA00009387"/>
    </source>
</evidence>
<comment type="similarity">
    <text evidence="2">Belongs to the virb1 family.</text>
</comment>
<protein>
    <recommendedName>
        <fullName evidence="4">Transglycosylase SLT domain-containing protein</fullName>
    </recommendedName>
</protein>
<evidence type="ECO:0000256" key="3">
    <source>
        <dbReference type="SAM" id="Phobius"/>
    </source>
</evidence>
<evidence type="ECO:0000256" key="1">
    <source>
        <dbReference type="ARBA" id="ARBA00007734"/>
    </source>
</evidence>
<dbReference type="RefSeq" id="WP_188899715.1">
    <property type="nucleotide sequence ID" value="NZ_BMKS01000004.1"/>
</dbReference>